<dbReference type="InterPro" id="IPR011530">
    <property type="entry name" value="rRNA_adenine_dimethylase"/>
</dbReference>
<evidence type="ECO:0000256" key="9">
    <source>
        <dbReference type="RuleBase" id="RU362106"/>
    </source>
</evidence>
<gene>
    <name evidence="11" type="primary">Necator_chrI.g3592</name>
    <name evidence="11" type="ORF">RB195_007463</name>
</gene>
<keyword evidence="5 8" id="KW-0808">Transferase</keyword>
<evidence type="ECO:0000313" key="12">
    <source>
        <dbReference type="Proteomes" id="UP001303046"/>
    </source>
</evidence>
<accession>A0ABR1C038</accession>
<dbReference type="InterPro" id="IPR001737">
    <property type="entry name" value="KsgA/Erm"/>
</dbReference>
<keyword evidence="7 8" id="KW-0694">RNA-binding</keyword>
<evidence type="ECO:0000256" key="1">
    <source>
        <dbReference type="ARBA" id="ARBA00004173"/>
    </source>
</evidence>
<dbReference type="EMBL" id="JAVFWL010000001">
    <property type="protein sequence ID" value="KAK6731007.1"/>
    <property type="molecule type" value="Genomic_DNA"/>
</dbReference>
<keyword evidence="3 9" id="KW-0698">rRNA processing</keyword>
<protein>
    <recommendedName>
        <fullName evidence="9">rRNA adenine N(6)-methyltransferase</fullName>
        <ecNumber evidence="9">2.1.1.-</ecNumber>
    </recommendedName>
</protein>
<evidence type="ECO:0000256" key="6">
    <source>
        <dbReference type="ARBA" id="ARBA00022691"/>
    </source>
</evidence>
<dbReference type="InterPro" id="IPR023165">
    <property type="entry name" value="rRNA_Ade_diMease-like_C"/>
</dbReference>
<dbReference type="NCBIfam" id="TIGR00755">
    <property type="entry name" value="ksgA"/>
    <property type="match status" value="1"/>
</dbReference>
<reference evidence="11 12" key="1">
    <citation type="submission" date="2023-08" db="EMBL/GenBank/DDBJ databases">
        <title>A Necator americanus chromosomal reference genome.</title>
        <authorList>
            <person name="Ilik V."/>
            <person name="Petrzelkova K.J."/>
            <person name="Pardy F."/>
            <person name="Fuh T."/>
            <person name="Niatou-Singa F.S."/>
            <person name="Gouil Q."/>
            <person name="Baker L."/>
            <person name="Ritchie M.E."/>
            <person name="Jex A.R."/>
            <person name="Gazzola D."/>
            <person name="Li H."/>
            <person name="Toshio Fujiwara R."/>
            <person name="Zhan B."/>
            <person name="Aroian R.V."/>
            <person name="Pafco B."/>
            <person name="Schwarz E.M."/>
        </authorList>
    </citation>
    <scope>NUCLEOTIDE SEQUENCE [LARGE SCALE GENOMIC DNA]</scope>
    <source>
        <strain evidence="11 12">Aroian</strain>
        <tissue evidence="11">Whole animal</tissue>
    </source>
</reference>
<evidence type="ECO:0000313" key="11">
    <source>
        <dbReference type="EMBL" id="KAK6731007.1"/>
    </source>
</evidence>
<dbReference type="Gene3D" id="3.40.50.150">
    <property type="entry name" value="Vaccinia Virus protein VP39"/>
    <property type="match status" value="1"/>
</dbReference>
<dbReference type="CDD" id="cd02440">
    <property type="entry name" value="AdoMet_MTases"/>
    <property type="match status" value="1"/>
</dbReference>
<evidence type="ECO:0000256" key="3">
    <source>
        <dbReference type="ARBA" id="ARBA00022552"/>
    </source>
</evidence>
<comment type="subcellular location">
    <subcellularLocation>
        <location evidence="1">Mitochondrion</location>
    </subcellularLocation>
</comment>
<dbReference type="InterPro" id="IPR029063">
    <property type="entry name" value="SAM-dependent_MTases_sf"/>
</dbReference>
<keyword evidence="4 8" id="KW-0489">Methyltransferase</keyword>
<dbReference type="PANTHER" id="PTHR11727:SF17">
    <property type="entry name" value="DIMETHYLADENOSINE TRANSFERASE 1, MITOCHONDRIAL"/>
    <property type="match status" value="1"/>
</dbReference>
<dbReference type="SUPFAM" id="SSF53335">
    <property type="entry name" value="S-adenosyl-L-methionine-dependent methyltransferases"/>
    <property type="match status" value="1"/>
</dbReference>
<proteinExistence type="inferred from homology"/>
<feature type="binding site" evidence="8">
    <location>
        <position position="59"/>
    </location>
    <ligand>
        <name>S-adenosyl-L-methionine</name>
        <dbReference type="ChEBI" id="CHEBI:59789"/>
    </ligand>
</feature>
<evidence type="ECO:0000256" key="7">
    <source>
        <dbReference type="ARBA" id="ARBA00022884"/>
    </source>
</evidence>
<dbReference type="Pfam" id="PF00398">
    <property type="entry name" value="RrnaAD"/>
    <property type="match status" value="1"/>
</dbReference>
<comment type="similarity">
    <text evidence="2">Belongs to the phospholipid scramblase family.</text>
</comment>
<feature type="binding site" evidence="8">
    <location>
        <position position="32"/>
    </location>
    <ligand>
        <name>S-adenosyl-L-methionine</name>
        <dbReference type="ChEBI" id="CHEBI:59789"/>
    </ligand>
</feature>
<dbReference type="PANTHER" id="PTHR11727">
    <property type="entry name" value="DIMETHYLADENOSINE TRANSFERASE"/>
    <property type="match status" value="1"/>
</dbReference>
<name>A0ABR1C038_NECAM</name>
<evidence type="ECO:0000256" key="4">
    <source>
        <dbReference type="ARBA" id="ARBA00022603"/>
    </source>
</evidence>
<dbReference type="Proteomes" id="UP001303046">
    <property type="component" value="Unassembled WGS sequence"/>
</dbReference>
<evidence type="ECO:0000256" key="5">
    <source>
        <dbReference type="ARBA" id="ARBA00022679"/>
    </source>
</evidence>
<feature type="binding site" evidence="8">
    <location>
        <position position="81"/>
    </location>
    <ligand>
        <name>S-adenosyl-L-methionine</name>
        <dbReference type="ChEBI" id="CHEBI:59789"/>
    </ligand>
</feature>
<organism evidence="11 12">
    <name type="scientific">Necator americanus</name>
    <name type="common">Human hookworm</name>
    <dbReference type="NCBI Taxonomy" id="51031"/>
    <lineage>
        <taxon>Eukaryota</taxon>
        <taxon>Metazoa</taxon>
        <taxon>Ecdysozoa</taxon>
        <taxon>Nematoda</taxon>
        <taxon>Chromadorea</taxon>
        <taxon>Rhabditida</taxon>
        <taxon>Rhabditina</taxon>
        <taxon>Rhabditomorpha</taxon>
        <taxon>Strongyloidea</taxon>
        <taxon>Ancylostomatidae</taxon>
        <taxon>Bunostominae</taxon>
        <taxon>Necator</taxon>
    </lineage>
</organism>
<dbReference type="InterPro" id="IPR020598">
    <property type="entry name" value="rRNA_Ade_methylase_Trfase_N"/>
</dbReference>
<evidence type="ECO:0000256" key="2">
    <source>
        <dbReference type="ARBA" id="ARBA00005350"/>
    </source>
</evidence>
<evidence type="ECO:0000256" key="8">
    <source>
        <dbReference type="PROSITE-ProRule" id="PRU01026"/>
    </source>
</evidence>
<dbReference type="Pfam" id="PF03803">
    <property type="entry name" value="Scramblase"/>
    <property type="match status" value="1"/>
</dbReference>
<feature type="binding site" evidence="8">
    <location>
        <position position="107"/>
    </location>
    <ligand>
        <name>S-adenosyl-L-methionine</name>
        <dbReference type="ChEBI" id="CHEBI:59789"/>
    </ligand>
</feature>
<dbReference type="EC" id="2.1.1.-" evidence="9"/>
<sequence>MATSFSRLPPLPPLRDFIHMYRLRAKKVLSQNYLMDMNLTRKIVRSAGVQPGDWVCEVGPGPGGITRAILESSCDRLDVVEIDKRFIPPLEHLAEAAEDRLHIHHGDVLKTNIGEFWSKEVGNRCREWNDNPPPMHIIGNLPFNIASPLIIKLLKDMSYRSNVWRFGRVPLTLTFQMEVAKRICSPIDDDARSRLSIMAQYLTEPKLLFTIPGTCFVPPPEVNVGVVRFLPRAQPLINVPFEVVEKLCRQVFHYRQKYIIKGLKTLYPKEIADEMAHQLLKACRVNPKASSVQLGVEEFADLASGYEKQCQEMPGLFPYDYIKPKRTVEILAKTANALPPTNPFLVEKMPGEGIRLTEAVCGSFDYRSSLSSLLSLGKMIGAMAGFASEPLAMVGGANSPIAMAGGANTPIAMAGGANAPIAMAGGANTPTAMASGANTPTRGSSPHPIVTLQPGMSPQQTGPGPVVAALMQDDYGAQPLQGIVPVWMPVLDPIPGVPTGLEYLAMVDTIMIFQQMEPLEFMTGYEISNKYRVTNAAREQIYFAVEESAFFHRKWYGNARPFTMHVIDNAYRDVMIAQSPKRIPVGGYLGCSSAKCFIEAPPTSPIAAVQQRQGHCSPNFAVMDESGNPVLKIKAPFSPTKTETEFSVLSMDNTVIGSINRHWGGLMREMMTDADIFSATFPLDLDVRAKAALLGATFLIDFMLFEEHQMIKEKRAKPRD</sequence>
<comment type="caution">
    <text evidence="11">The sequence shown here is derived from an EMBL/GenBank/DDBJ whole genome shotgun (WGS) entry which is preliminary data.</text>
</comment>
<feature type="domain" description="Ribosomal RNA adenine methylase transferase N-terminal" evidence="10">
    <location>
        <begin position="39"/>
        <end position="233"/>
    </location>
</feature>
<dbReference type="SMART" id="SM00650">
    <property type="entry name" value="rADc"/>
    <property type="match status" value="1"/>
</dbReference>
<dbReference type="Gene3D" id="1.10.8.100">
    <property type="entry name" value="Ribosomal RNA adenine dimethylase-like, domain 2"/>
    <property type="match status" value="1"/>
</dbReference>
<keyword evidence="12" id="KW-1185">Reference proteome</keyword>
<dbReference type="InterPro" id="IPR005552">
    <property type="entry name" value="Scramblase"/>
</dbReference>
<feature type="binding site" evidence="8">
    <location>
        <position position="34"/>
    </location>
    <ligand>
        <name>S-adenosyl-L-methionine</name>
        <dbReference type="ChEBI" id="CHEBI:59789"/>
    </ligand>
</feature>
<dbReference type="PROSITE" id="PS51689">
    <property type="entry name" value="SAM_RNA_A_N6_MT"/>
    <property type="match status" value="1"/>
</dbReference>
<feature type="binding site" evidence="8">
    <location>
        <position position="140"/>
    </location>
    <ligand>
        <name>S-adenosyl-L-methionine</name>
        <dbReference type="ChEBI" id="CHEBI:59789"/>
    </ligand>
</feature>
<keyword evidence="6 8" id="KW-0949">S-adenosyl-L-methionine</keyword>
<evidence type="ECO:0000259" key="10">
    <source>
        <dbReference type="SMART" id="SM00650"/>
    </source>
</evidence>
<comment type="similarity">
    <text evidence="8 9">Belongs to the class I-like SAM-binding methyltransferase superfamily. rRNA adenine N(6)-methyltransferase family.</text>
</comment>